<dbReference type="PANTHER" id="PTHR46663:SF3">
    <property type="entry name" value="SLL0267 PROTEIN"/>
    <property type="match status" value="1"/>
</dbReference>
<feature type="transmembrane region" description="Helical" evidence="1">
    <location>
        <begin position="21"/>
        <end position="39"/>
    </location>
</feature>
<dbReference type="Pfam" id="PF00990">
    <property type="entry name" value="GGDEF"/>
    <property type="match status" value="1"/>
</dbReference>
<dbReference type="AlphaFoldDB" id="A0A5C7WLI3"/>
<protein>
    <submittedName>
        <fullName evidence="3">GGDEF domain-containing protein</fullName>
    </submittedName>
</protein>
<dbReference type="EMBL" id="SSGG01000029">
    <property type="protein sequence ID" value="TXI38186.1"/>
    <property type="molecule type" value="Genomic_DNA"/>
</dbReference>
<dbReference type="InterPro" id="IPR000160">
    <property type="entry name" value="GGDEF_dom"/>
</dbReference>
<dbReference type="Proteomes" id="UP000321374">
    <property type="component" value="Unassembled WGS sequence"/>
</dbReference>
<dbReference type="InterPro" id="IPR052163">
    <property type="entry name" value="DGC-Regulatory_Protein"/>
</dbReference>
<reference evidence="3 4" key="1">
    <citation type="submission" date="2018-09" db="EMBL/GenBank/DDBJ databases">
        <title>Metagenome Assembled Genomes from an Advanced Water Purification Facility.</title>
        <authorList>
            <person name="Stamps B.W."/>
            <person name="Spear J.R."/>
        </authorList>
    </citation>
    <scope>NUCLEOTIDE SEQUENCE [LARGE SCALE GENOMIC DNA]</scope>
    <source>
        <strain evidence="3">Bin_42_2</strain>
    </source>
</reference>
<dbReference type="SUPFAM" id="SSF55073">
    <property type="entry name" value="Nucleotide cyclase"/>
    <property type="match status" value="1"/>
</dbReference>
<organism evidence="3 4">
    <name type="scientific">Methylophilus methylotrophus</name>
    <name type="common">Bacterium W3A1</name>
    <dbReference type="NCBI Taxonomy" id="17"/>
    <lineage>
        <taxon>Bacteria</taxon>
        <taxon>Pseudomonadati</taxon>
        <taxon>Pseudomonadota</taxon>
        <taxon>Betaproteobacteria</taxon>
        <taxon>Nitrosomonadales</taxon>
        <taxon>Methylophilaceae</taxon>
        <taxon>Methylophilus</taxon>
    </lineage>
</organism>
<proteinExistence type="predicted"/>
<dbReference type="PANTHER" id="PTHR46663">
    <property type="entry name" value="DIGUANYLATE CYCLASE DGCT-RELATED"/>
    <property type="match status" value="1"/>
</dbReference>
<feature type="transmembrane region" description="Helical" evidence="1">
    <location>
        <begin position="108"/>
        <end position="127"/>
    </location>
</feature>
<dbReference type="Gene3D" id="3.30.70.270">
    <property type="match status" value="1"/>
</dbReference>
<evidence type="ECO:0000313" key="3">
    <source>
        <dbReference type="EMBL" id="TXI38186.1"/>
    </source>
</evidence>
<comment type="caution">
    <text evidence="3">The sequence shown here is derived from an EMBL/GenBank/DDBJ whole genome shotgun (WGS) entry which is preliminary data.</text>
</comment>
<dbReference type="CDD" id="cd01949">
    <property type="entry name" value="GGDEF"/>
    <property type="match status" value="1"/>
</dbReference>
<feature type="domain" description="GGDEF" evidence="2">
    <location>
        <begin position="248"/>
        <end position="382"/>
    </location>
</feature>
<sequence>MSLQTRIDEALFHRLLSGARIPLLGSAFGGLLIALSQLGSENSRWFLLWCAVVYVVIIFRVYCLKRCKHMLAKHGFSYPLAYQYCLTLALSGLAWGALGFLAKDAPPMTVIIVITAIQAMVMGGVVTMASCIPAFFAFSLPAMLPTVLVFSFSENLSSFIMAVFSVIFYLLMIGVAYRFNQSLRQAARISFENEDLIGSLKEAYHKISLQNEELNHVAHHDELTGLPNRKLLSLRLQQAMELAKVKKNGTAILYLDLDGFKAVNDQLGHEAGDLALMEVAQRLSSVIGGSDTLARVGGDEFVVVLSDLPTQSKASVEMVAQKCMRVFEREFQILDHICQLGTSIGLTLCHEGDAIEAVLSAADKAMYQAKLLGCGQMSWAPEC</sequence>
<feature type="transmembrane region" description="Helical" evidence="1">
    <location>
        <begin position="134"/>
        <end position="153"/>
    </location>
</feature>
<dbReference type="STRING" id="1122236.GCA_000378225_01138"/>
<dbReference type="NCBIfam" id="TIGR00254">
    <property type="entry name" value="GGDEF"/>
    <property type="match status" value="1"/>
</dbReference>
<keyword evidence="1" id="KW-0472">Membrane</keyword>
<keyword evidence="1" id="KW-0812">Transmembrane</keyword>
<dbReference type="SMART" id="SM00267">
    <property type="entry name" value="GGDEF"/>
    <property type="match status" value="1"/>
</dbReference>
<gene>
    <name evidence="3" type="ORF">E6Q51_01650</name>
</gene>
<feature type="transmembrane region" description="Helical" evidence="1">
    <location>
        <begin position="45"/>
        <end position="63"/>
    </location>
</feature>
<feature type="transmembrane region" description="Helical" evidence="1">
    <location>
        <begin position="159"/>
        <end position="179"/>
    </location>
</feature>
<evidence type="ECO:0000256" key="1">
    <source>
        <dbReference type="SAM" id="Phobius"/>
    </source>
</evidence>
<evidence type="ECO:0000259" key="2">
    <source>
        <dbReference type="PROSITE" id="PS50887"/>
    </source>
</evidence>
<dbReference type="InterPro" id="IPR029787">
    <property type="entry name" value="Nucleotide_cyclase"/>
</dbReference>
<accession>A0A5C7WLI3</accession>
<dbReference type="PROSITE" id="PS50887">
    <property type="entry name" value="GGDEF"/>
    <property type="match status" value="1"/>
</dbReference>
<keyword evidence="1" id="KW-1133">Transmembrane helix</keyword>
<dbReference type="InterPro" id="IPR043128">
    <property type="entry name" value="Rev_trsase/Diguanyl_cyclase"/>
</dbReference>
<evidence type="ECO:0000313" key="4">
    <source>
        <dbReference type="Proteomes" id="UP000321374"/>
    </source>
</evidence>
<name>A0A5C7WLI3_METME</name>
<feature type="transmembrane region" description="Helical" evidence="1">
    <location>
        <begin position="84"/>
        <end position="102"/>
    </location>
</feature>